<dbReference type="OMA" id="NVNDYGP"/>
<dbReference type="GeneID" id="25335635"/>
<feature type="transmembrane region" description="Helical" evidence="7">
    <location>
        <begin position="245"/>
        <end position="270"/>
    </location>
</feature>
<evidence type="ECO:0000313" key="9">
    <source>
        <dbReference type="EMBL" id="CDJ58558.1"/>
    </source>
</evidence>
<proteinExistence type="inferred from homology"/>
<dbReference type="OrthoDB" id="440384at2759"/>
<evidence type="ECO:0000313" key="10">
    <source>
        <dbReference type="Proteomes" id="UP000030763"/>
    </source>
</evidence>
<feature type="transmembrane region" description="Helical" evidence="7">
    <location>
        <begin position="26"/>
        <end position="45"/>
    </location>
</feature>
<feature type="transmembrane region" description="Helical" evidence="7">
    <location>
        <begin position="324"/>
        <end position="343"/>
    </location>
</feature>
<evidence type="ECO:0000256" key="5">
    <source>
        <dbReference type="ARBA" id="ARBA00023136"/>
    </source>
</evidence>
<evidence type="ECO:0000256" key="3">
    <source>
        <dbReference type="ARBA" id="ARBA00022692"/>
    </source>
</evidence>
<dbReference type="RefSeq" id="XP_013335206.1">
    <property type="nucleotide sequence ID" value="XM_013479752.1"/>
</dbReference>
<name>U6M684_EIMMA</name>
<keyword evidence="3 7" id="KW-0812">Transmembrane</keyword>
<organism evidence="9 10">
    <name type="scientific">Eimeria maxima</name>
    <name type="common">Coccidian parasite</name>
    <dbReference type="NCBI Taxonomy" id="5804"/>
    <lineage>
        <taxon>Eukaryota</taxon>
        <taxon>Sar</taxon>
        <taxon>Alveolata</taxon>
        <taxon>Apicomplexa</taxon>
        <taxon>Conoidasida</taxon>
        <taxon>Coccidia</taxon>
        <taxon>Eucoccidiorida</taxon>
        <taxon>Eimeriorina</taxon>
        <taxon>Eimeriidae</taxon>
        <taxon>Eimeria</taxon>
    </lineage>
</organism>
<dbReference type="CDD" id="cd06174">
    <property type="entry name" value="MFS"/>
    <property type="match status" value="1"/>
</dbReference>
<dbReference type="InterPro" id="IPR036259">
    <property type="entry name" value="MFS_trans_sf"/>
</dbReference>
<feature type="transmembrane region" description="Helical" evidence="7">
    <location>
        <begin position="84"/>
        <end position="107"/>
    </location>
</feature>
<feature type="transmembrane region" description="Helical" evidence="7">
    <location>
        <begin position="210"/>
        <end position="233"/>
    </location>
</feature>
<evidence type="ECO:0000256" key="6">
    <source>
        <dbReference type="ARBA" id="ARBA00024338"/>
    </source>
</evidence>
<evidence type="ECO:0000256" key="1">
    <source>
        <dbReference type="ARBA" id="ARBA00004141"/>
    </source>
</evidence>
<keyword evidence="2" id="KW-0813">Transport</keyword>
<protein>
    <recommendedName>
        <fullName evidence="8">Major facilitator superfamily (MFS) profile domain-containing protein</fullName>
    </recommendedName>
</protein>
<dbReference type="InterPro" id="IPR044770">
    <property type="entry name" value="MFS_spinster-like"/>
</dbReference>
<dbReference type="EMBL" id="HG719723">
    <property type="protein sequence ID" value="CDJ58558.1"/>
    <property type="molecule type" value="Genomic_DNA"/>
</dbReference>
<reference evidence="9" key="1">
    <citation type="submission" date="2013-10" db="EMBL/GenBank/DDBJ databases">
        <title>Genomic analysis of the causative agents of coccidiosis in chickens.</title>
        <authorList>
            <person name="Reid A.J."/>
            <person name="Blake D."/>
            <person name="Billington K."/>
            <person name="Browne H."/>
            <person name="Dunn M."/>
            <person name="Hung S."/>
            <person name="Kawahara F."/>
            <person name="Miranda-Saavedra D."/>
            <person name="Mourier T."/>
            <person name="Nagra H."/>
            <person name="Otto T.D."/>
            <person name="Rawlings N."/>
            <person name="Sanchez A."/>
            <person name="Sanders M."/>
            <person name="Subramaniam C."/>
            <person name="Tay Y."/>
            <person name="Dear P."/>
            <person name="Doerig C."/>
            <person name="Gruber A."/>
            <person name="Parkinson J."/>
            <person name="Shirley M."/>
            <person name="Wan K.L."/>
            <person name="Berriman M."/>
            <person name="Tomley F."/>
            <person name="Pain A."/>
        </authorList>
    </citation>
    <scope>NUCLEOTIDE SEQUENCE [LARGE SCALE GENOMIC DNA]</scope>
    <source>
        <strain evidence="9">Weybridge</strain>
    </source>
</reference>
<comment type="similarity">
    <text evidence="6">Belongs to the major facilitator superfamily. Spinster (TC 2.A.1.49) family.</text>
</comment>
<dbReference type="GO" id="GO:0016020">
    <property type="term" value="C:membrane"/>
    <property type="evidence" value="ECO:0007669"/>
    <property type="project" value="UniProtKB-SubCell"/>
</dbReference>
<gene>
    <name evidence="9" type="ORF">EMWEY_00016490</name>
</gene>
<dbReference type="Gene3D" id="1.20.1250.20">
    <property type="entry name" value="MFS general substrate transporter like domains"/>
    <property type="match status" value="1"/>
</dbReference>
<reference evidence="9" key="2">
    <citation type="submission" date="2013-10" db="EMBL/GenBank/DDBJ databases">
        <authorList>
            <person name="Aslett M."/>
        </authorList>
    </citation>
    <scope>NUCLEOTIDE SEQUENCE [LARGE SCALE GENOMIC DNA]</scope>
    <source>
        <strain evidence="9">Weybridge</strain>
    </source>
</reference>
<evidence type="ECO:0000256" key="7">
    <source>
        <dbReference type="SAM" id="Phobius"/>
    </source>
</evidence>
<sequence>FLYYTPGCIGSIAVGLCAGLLDKNKLVSAVLLLAGLASLCTFFVNAYWQLALLRLAAGLASGGVHPLAYSWVGDWFRPSLRSCASALVLGAAGFGTFCGQCLAALLGALDWRWVFLILAAPLLFMAQFYYIANGPLTATSSSHCTPHCVEAGEGGAYECRGLDLNSLKAMARSKTNLLMLVQAFPGNVPWGVLVVYLHDFLRTDVGLSDSVAIAAIVAVAAASFCGMIVGGMIGSQLYAHSGRRLLRFCSCTCVLRCIPCVMIFAFPAVVGRAPQGPALLGLLALLLGAAFGSTLPTANIGAVLLNVRGTICAIYTVLDDISKALGTVVASVLAAFVGSRALAFQLSMSLWLLSAAALWAASTTYAADEDRAVAAERKRDGLGFRCLSDDGANDRTPLILRQHQQALQQKTMEVGECSCCCSPRDTLKHSNSVSSCTTCCSNSGCEQRPGSDQRTAKRGAGLGALKLPSSEASSSIWEQIEEDGGYSRHLSRL</sequence>
<dbReference type="PROSITE" id="PS50850">
    <property type="entry name" value="MFS"/>
    <property type="match status" value="1"/>
</dbReference>
<dbReference type="PANTHER" id="PTHR23505:SF79">
    <property type="entry name" value="PROTEIN SPINSTER"/>
    <property type="match status" value="1"/>
</dbReference>
<feature type="domain" description="Major facilitator superfamily (MFS) profile" evidence="8">
    <location>
        <begin position="1"/>
        <end position="372"/>
    </location>
</feature>
<dbReference type="PANTHER" id="PTHR23505">
    <property type="entry name" value="SPINSTER"/>
    <property type="match status" value="1"/>
</dbReference>
<keyword evidence="4 7" id="KW-1133">Transmembrane helix</keyword>
<feature type="transmembrane region" description="Helical" evidence="7">
    <location>
        <begin position="177"/>
        <end position="198"/>
    </location>
</feature>
<dbReference type="InterPro" id="IPR011701">
    <property type="entry name" value="MFS"/>
</dbReference>
<dbReference type="GO" id="GO:0022857">
    <property type="term" value="F:transmembrane transporter activity"/>
    <property type="evidence" value="ECO:0007669"/>
    <property type="project" value="InterPro"/>
</dbReference>
<dbReference type="VEuPathDB" id="ToxoDB:EMWEY_00016490"/>
<keyword evidence="10" id="KW-1185">Reference proteome</keyword>
<dbReference type="AlphaFoldDB" id="U6M684"/>
<accession>U6M684</accession>
<keyword evidence="5 7" id="KW-0472">Membrane</keyword>
<feature type="non-terminal residue" evidence="9">
    <location>
        <position position="1"/>
    </location>
</feature>
<dbReference type="InterPro" id="IPR020846">
    <property type="entry name" value="MFS_dom"/>
</dbReference>
<dbReference type="Proteomes" id="UP000030763">
    <property type="component" value="Unassembled WGS sequence"/>
</dbReference>
<evidence type="ECO:0000259" key="8">
    <source>
        <dbReference type="PROSITE" id="PS50850"/>
    </source>
</evidence>
<feature type="transmembrane region" description="Helical" evidence="7">
    <location>
        <begin position="113"/>
        <end position="132"/>
    </location>
</feature>
<evidence type="ECO:0000256" key="4">
    <source>
        <dbReference type="ARBA" id="ARBA00022989"/>
    </source>
</evidence>
<evidence type="ECO:0000256" key="2">
    <source>
        <dbReference type="ARBA" id="ARBA00022448"/>
    </source>
</evidence>
<comment type="subcellular location">
    <subcellularLocation>
        <location evidence="1">Membrane</location>
        <topology evidence="1">Multi-pass membrane protein</topology>
    </subcellularLocation>
</comment>
<dbReference type="SUPFAM" id="SSF103473">
    <property type="entry name" value="MFS general substrate transporter"/>
    <property type="match status" value="1"/>
</dbReference>
<dbReference type="Pfam" id="PF07690">
    <property type="entry name" value="MFS_1"/>
    <property type="match status" value="1"/>
</dbReference>